<proteinExistence type="inferred from homology"/>
<dbReference type="Proteomes" id="UP000032360">
    <property type="component" value="Unassembled WGS sequence"/>
</dbReference>
<dbReference type="OrthoDB" id="9782542at2"/>
<dbReference type="Gene3D" id="3.40.630.190">
    <property type="entry name" value="LCP protein"/>
    <property type="match status" value="1"/>
</dbReference>
<keyword evidence="3" id="KW-1133">Transmembrane helix</keyword>
<evidence type="ECO:0000313" key="7">
    <source>
        <dbReference type="Proteomes" id="UP000032360"/>
    </source>
</evidence>
<dbReference type="InterPro" id="IPR004474">
    <property type="entry name" value="LytR_CpsA_psr"/>
</dbReference>
<evidence type="ECO:0000256" key="2">
    <source>
        <dbReference type="SAM" id="MobiDB-lite"/>
    </source>
</evidence>
<dbReference type="STRING" id="1280514.AXFE_09640"/>
<organism evidence="6 7">
    <name type="scientific">Acidithrix ferrooxidans</name>
    <dbReference type="NCBI Taxonomy" id="1280514"/>
    <lineage>
        <taxon>Bacteria</taxon>
        <taxon>Bacillati</taxon>
        <taxon>Actinomycetota</taxon>
        <taxon>Acidimicrobiia</taxon>
        <taxon>Acidimicrobiales</taxon>
        <taxon>Acidimicrobiaceae</taxon>
        <taxon>Acidithrix</taxon>
    </lineage>
</organism>
<evidence type="ECO:0000256" key="3">
    <source>
        <dbReference type="SAM" id="Phobius"/>
    </source>
</evidence>
<feature type="domain" description="Cell envelope-related transcriptional attenuator" evidence="4">
    <location>
        <begin position="107"/>
        <end position="271"/>
    </location>
</feature>
<dbReference type="PANTHER" id="PTHR33392:SF6">
    <property type="entry name" value="POLYISOPRENYL-TEICHOIC ACID--PEPTIDOGLYCAN TEICHOIC ACID TRANSFERASE TAGU"/>
    <property type="match status" value="1"/>
</dbReference>
<keyword evidence="3" id="KW-0812">Transmembrane</keyword>
<evidence type="ECO:0000256" key="1">
    <source>
        <dbReference type="ARBA" id="ARBA00006068"/>
    </source>
</evidence>
<keyword evidence="7" id="KW-1185">Reference proteome</keyword>
<name>A0A0D8HJT6_9ACTN</name>
<evidence type="ECO:0000259" key="5">
    <source>
        <dbReference type="Pfam" id="PF13399"/>
    </source>
</evidence>
<dbReference type="InterPro" id="IPR050922">
    <property type="entry name" value="LytR/CpsA/Psr_CW_biosynth"/>
</dbReference>
<dbReference type="EMBL" id="JXYS01000023">
    <property type="protein sequence ID" value="KJF18218.1"/>
    <property type="molecule type" value="Genomic_DNA"/>
</dbReference>
<dbReference type="NCBIfam" id="TIGR00350">
    <property type="entry name" value="lytR_cpsA_psr"/>
    <property type="match status" value="1"/>
</dbReference>
<dbReference type="PANTHER" id="PTHR33392">
    <property type="entry name" value="POLYISOPRENYL-TEICHOIC ACID--PEPTIDOGLYCAN TEICHOIC ACID TRANSFERASE TAGU"/>
    <property type="match status" value="1"/>
</dbReference>
<dbReference type="Pfam" id="PF13399">
    <property type="entry name" value="LytR_C"/>
    <property type="match status" value="1"/>
</dbReference>
<dbReference type="Gene3D" id="3.30.70.2390">
    <property type="match status" value="1"/>
</dbReference>
<dbReference type="InterPro" id="IPR027381">
    <property type="entry name" value="LytR/CpsA/Psr_C"/>
</dbReference>
<accession>A0A0D8HJT6</accession>
<evidence type="ECO:0000259" key="4">
    <source>
        <dbReference type="Pfam" id="PF03816"/>
    </source>
</evidence>
<feature type="compositionally biased region" description="Low complexity" evidence="2">
    <location>
        <begin position="475"/>
        <end position="498"/>
    </location>
</feature>
<reference evidence="6 7" key="1">
    <citation type="submission" date="2015-01" db="EMBL/GenBank/DDBJ databases">
        <title>Draft genome of the acidophilic iron oxidizer Acidithrix ferrooxidans strain Py-F3.</title>
        <authorList>
            <person name="Poehlein A."/>
            <person name="Eisen S."/>
            <person name="Schloemann M."/>
            <person name="Johnson B.D."/>
            <person name="Daniel R."/>
            <person name="Muehling M."/>
        </authorList>
    </citation>
    <scope>NUCLEOTIDE SEQUENCE [LARGE SCALE GENOMIC DNA]</scope>
    <source>
        <strain evidence="6 7">Py-F3</strain>
    </source>
</reference>
<keyword evidence="3" id="KW-0472">Membrane</keyword>
<feature type="compositionally biased region" description="Polar residues" evidence="2">
    <location>
        <begin position="499"/>
        <end position="509"/>
    </location>
</feature>
<feature type="region of interest" description="Disordered" evidence="2">
    <location>
        <begin position="466"/>
        <end position="519"/>
    </location>
</feature>
<comment type="caution">
    <text evidence="6">The sequence shown here is derived from an EMBL/GenBank/DDBJ whole genome shotgun (WGS) entry which is preliminary data.</text>
</comment>
<evidence type="ECO:0000313" key="6">
    <source>
        <dbReference type="EMBL" id="KJF18218.1"/>
    </source>
</evidence>
<comment type="similarity">
    <text evidence="1">Belongs to the LytR/CpsA/Psr (LCP) family.</text>
</comment>
<gene>
    <name evidence="6" type="primary">yvhJ1</name>
    <name evidence="6" type="ORF">AXFE_09640</name>
</gene>
<dbReference type="RefSeq" id="WP_052604720.1">
    <property type="nucleotide sequence ID" value="NZ_JXYS01000023.1"/>
</dbReference>
<sequence length="519" mass="54840">MADLGGANRRVYPSSSKKIRTTRAKRLRRSAFIVGFLVLVILLGALGSFVYGQYLFSKVKKVSVSSEHVQVAGQPLNILLIGNNTRTGLSPSEVAAFGSSSQVGGGRADVTMIAHFDPKTKNVTLVSIPRDLFMPIPGTKKLQRVDAALNPTKATGTAENPNQLVKTIEYDLGIPIQHYVELNFDSFQGIVNALGGIKMYFPMPVKDAYSGLNITKPGCITLNGFQALEVVRARHLQYQLPNGTWGYDGLGDLSRTRRDHIFLQVLASQVKASGITNPVKDLSLLKNVLPYLTIDSQFTESEMLSLILTYRHANPAATPTGTLPVAFGPASGYVFDGTNYASIVLPQEPADTTMLKNLIGLAQPKITLSTVNVTVVNGSHSAGVGSTISSGLAGLGFNVSKARAIPPNANPVESVIYYTPGNLAKAEALKATLTGEVIMGQVPSTGYSTPLELLAGDQIAVAVAPVTPSSTKNQPSSSTTATSSTSASSPSTTIASITGATQVNVSQKPQPWDPRACPA</sequence>
<feature type="transmembrane region" description="Helical" evidence="3">
    <location>
        <begin position="30"/>
        <end position="51"/>
    </location>
</feature>
<protein>
    <submittedName>
        <fullName evidence="6">Putative transcriptional regulator YvhJ</fullName>
    </submittedName>
</protein>
<feature type="domain" description="LytR/CpsA/Psr regulator C-terminal" evidence="5">
    <location>
        <begin position="370"/>
        <end position="437"/>
    </location>
</feature>
<dbReference type="AlphaFoldDB" id="A0A0D8HJT6"/>
<dbReference type="Pfam" id="PF03816">
    <property type="entry name" value="LytR_cpsA_psr"/>
    <property type="match status" value="1"/>
</dbReference>